<evidence type="ECO:0000313" key="1">
    <source>
        <dbReference type="EMBL" id="EJT46533.1"/>
    </source>
</evidence>
<comment type="caution">
    <text evidence="1">The sequence shown here is derived from an EMBL/GenBank/DDBJ whole genome shotgun (WGS) entry which is preliminary data.</text>
</comment>
<proteinExistence type="predicted"/>
<dbReference type="VEuPathDB" id="FungiDB:A1Q1_04828"/>
<dbReference type="GeneID" id="25988340"/>
<dbReference type="Proteomes" id="UP000002748">
    <property type="component" value="Unassembled WGS sequence"/>
</dbReference>
<dbReference type="EMBL" id="ALBS01000284">
    <property type="protein sequence ID" value="EJT46533.1"/>
    <property type="molecule type" value="Genomic_DNA"/>
</dbReference>
<sequence length="209" mass="23019">MLVHLIAYEPVIWRGVSCFDLGEKLTTTASGSAYLIPMKLTVTASKDLRSADDAEGWTAHDINQQLRAGCLTAVSFAGQRGKLTTRLWSATDPDILAYRYTLPAPNQSESLPTSLELLLAFMLDWTADDSALLGVSWSEEKRKLAFRSDAVRLRTDFGKPIGLLTHELEVSYTTVEPRRELNGLTTTAGQLATVQQKPTKSFARWVSAA</sequence>
<evidence type="ECO:0000313" key="2">
    <source>
        <dbReference type="Proteomes" id="UP000002748"/>
    </source>
</evidence>
<organism evidence="1 2">
    <name type="scientific">Trichosporon asahii var. asahii (strain ATCC 90039 / CBS 2479 / JCM 2466 / KCTC 7840 / NBRC 103889/ NCYC 2677 / UAMH 7654)</name>
    <name type="common">Yeast</name>
    <dbReference type="NCBI Taxonomy" id="1186058"/>
    <lineage>
        <taxon>Eukaryota</taxon>
        <taxon>Fungi</taxon>
        <taxon>Dikarya</taxon>
        <taxon>Basidiomycota</taxon>
        <taxon>Agaricomycotina</taxon>
        <taxon>Tremellomycetes</taxon>
        <taxon>Trichosporonales</taxon>
        <taxon>Trichosporonaceae</taxon>
        <taxon>Trichosporon</taxon>
    </lineage>
</organism>
<gene>
    <name evidence="1" type="ORF">A1Q1_04828</name>
</gene>
<dbReference type="RefSeq" id="XP_014178541.1">
    <property type="nucleotide sequence ID" value="XM_014323066.1"/>
</dbReference>
<reference evidence="1 2" key="1">
    <citation type="journal article" date="2012" name="Eukaryot. Cell">
        <title>Draft genome sequence of CBS 2479, the standard type strain of Trichosporon asahii.</title>
        <authorList>
            <person name="Yang R.Y."/>
            <person name="Li H.T."/>
            <person name="Zhu H."/>
            <person name="Zhou G.P."/>
            <person name="Wang M."/>
            <person name="Wang L."/>
        </authorList>
    </citation>
    <scope>NUCLEOTIDE SEQUENCE [LARGE SCALE GENOMIC DNA]</scope>
    <source>
        <strain evidence="2">ATCC 90039 / CBS 2479 / JCM 2466 / KCTC 7840 / NCYC 2677 / UAMH 7654</strain>
    </source>
</reference>
<name>J5QBV7_TRIAS</name>
<protein>
    <submittedName>
        <fullName evidence="1">Uncharacterized protein</fullName>
    </submittedName>
</protein>
<dbReference type="HOGENOM" id="CLU_1316236_0_0_1"/>
<accession>J5QBV7</accession>
<dbReference type="KEGG" id="tasa:A1Q1_04828"/>
<dbReference type="AlphaFoldDB" id="J5QBV7"/>